<evidence type="ECO:0000313" key="2">
    <source>
        <dbReference type="Proteomes" id="UP000032142"/>
    </source>
</evidence>
<accession>A0A0B0NC04</accession>
<evidence type="ECO:0000313" key="1">
    <source>
        <dbReference type="EMBL" id="KHG10340.1"/>
    </source>
</evidence>
<proteinExistence type="predicted"/>
<gene>
    <name evidence="1" type="ORF">F383_15610</name>
</gene>
<sequence>MPRFCGPETTFRLGSILGCHKQPHTDIYHN</sequence>
<dbReference type="EMBL" id="KN393680">
    <property type="protein sequence ID" value="KHG10340.1"/>
    <property type="molecule type" value="Genomic_DNA"/>
</dbReference>
<keyword evidence="2" id="KW-1185">Reference proteome</keyword>
<protein>
    <submittedName>
        <fullName evidence="1">Uncharacterized protein</fullName>
    </submittedName>
</protein>
<organism evidence="1 2">
    <name type="scientific">Gossypium arboreum</name>
    <name type="common">Tree cotton</name>
    <name type="synonym">Gossypium nanking</name>
    <dbReference type="NCBI Taxonomy" id="29729"/>
    <lineage>
        <taxon>Eukaryota</taxon>
        <taxon>Viridiplantae</taxon>
        <taxon>Streptophyta</taxon>
        <taxon>Embryophyta</taxon>
        <taxon>Tracheophyta</taxon>
        <taxon>Spermatophyta</taxon>
        <taxon>Magnoliopsida</taxon>
        <taxon>eudicotyledons</taxon>
        <taxon>Gunneridae</taxon>
        <taxon>Pentapetalae</taxon>
        <taxon>rosids</taxon>
        <taxon>malvids</taxon>
        <taxon>Malvales</taxon>
        <taxon>Malvaceae</taxon>
        <taxon>Malvoideae</taxon>
        <taxon>Gossypium</taxon>
    </lineage>
</organism>
<reference evidence="2" key="1">
    <citation type="submission" date="2014-09" db="EMBL/GenBank/DDBJ databases">
        <authorList>
            <person name="Mudge J."/>
            <person name="Ramaraj T."/>
            <person name="Lindquist I.E."/>
            <person name="Bharti A.K."/>
            <person name="Sundararajan A."/>
            <person name="Cameron C.T."/>
            <person name="Woodward J.E."/>
            <person name="May G.D."/>
            <person name="Brubaker C."/>
            <person name="Broadhvest J."/>
            <person name="Wilkins T.A."/>
        </authorList>
    </citation>
    <scope>NUCLEOTIDE SEQUENCE</scope>
    <source>
        <strain evidence="2">cv. AKA8401</strain>
    </source>
</reference>
<dbReference type="Proteomes" id="UP000032142">
    <property type="component" value="Unassembled WGS sequence"/>
</dbReference>
<dbReference type="AlphaFoldDB" id="A0A0B0NC04"/>
<name>A0A0B0NC04_GOSAR</name>